<keyword evidence="4" id="KW-0325">Glycoprotein</keyword>
<dbReference type="PANTHER" id="PTHR46750">
    <property type="entry name" value="KUNITZ-TYPE PROTEASE INHIBITOR 1"/>
    <property type="match status" value="1"/>
</dbReference>
<feature type="chain" id="PRO_5024868220" evidence="7">
    <location>
        <begin position="20"/>
        <end position="369"/>
    </location>
</feature>
<dbReference type="PROSITE" id="PS50986">
    <property type="entry name" value="MANSC"/>
    <property type="match status" value="1"/>
</dbReference>
<keyword evidence="2 7" id="KW-0732">Signal</keyword>
<dbReference type="InterPro" id="IPR011106">
    <property type="entry name" value="MANSC_N"/>
</dbReference>
<evidence type="ECO:0000256" key="5">
    <source>
        <dbReference type="SAM" id="MobiDB-lite"/>
    </source>
</evidence>
<evidence type="ECO:0000313" key="10">
    <source>
        <dbReference type="Proteomes" id="UP000289886"/>
    </source>
</evidence>
<feature type="region of interest" description="Disordered" evidence="5">
    <location>
        <begin position="145"/>
        <end position="260"/>
    </location>
</feature>
<keyword evidence="3 6" id="KW-0472">Membrane</keyword>
<dbReference type="SMART" id="SM00765">
    <property type="entry name" value="MANEC"/>
    <property type="match status" value="1"/>
</dbReference>
<dbReference type="GO" id="GO:0004867">
    <property type="term" value="F:serine-type endopeptidase inhibitor activity"/>
    <property type="evidence" value="ECO:0007669"/>
    <property type="project" value="TreeGrafter"/>
</dbReference>
<evidence type="ECO:0000256" key="3">
    <source>
        <dbReference type="ARBA" id="ARBA00023136"/>
    </source>
</evidence>
<feature type="compositionally biased region" description="Polar residues" evidence="5">
    <location>
        <begin position="163"/>
        <end position="178"/>
    </location>
</feature>
<reference evidence="9 10" key="1">
    <citation type="submission" date="2019-01" db="EMBL/GenBank/DDBJ databases">
        <title>Draft Genome and Complete Hox-Cluster Characterization of the Sterlet Sturgeon (Acipenser ruthenus).</title>
        <authorList>
            <person name="Wei Q."/>
        </authorList>
    </citation>
    <scope>NUCLEOTIDE SEQUENCE [LARGE SCALE GENOMIC DNA]</scope>
    <source>
        <strain evidence="9">WHYD16114868_AA</strain>
        <tissue evidence="9">Blood</tissue>
    </source>
</reference>
<dbReference type="GO" id="GO:0060429">
    <property type="term" value="P:epithelium development"/>
    <property type="evidence" value="ECO:0007669"/>
    <property type="project" value="TreeGrafter"/>
</dbReference>
<keyword evidence="6" id="KW-0812">Transmembrane</keyword>
<feature type="compositionally biased region" description="Polar residues" evidence="5">
    <location>
        <begin position="216"/>
        <end position="225"/>
    </location>
</feature>
<accession>A0A662YVQ8</accession>
<sequence length="369" mass="40767">MVATRGVLIILGLLCSTESKCPPTTFYKNCWIRRFPGMCIDIAESQWRGAQLLKFYREDTAQKCSRTCCLARNVSCNLAVFHYETTQNSVNCLHLHCPTLESCVLSRRRNTILYNITKGIDPDLLVFGKYPTSSLRLWTNLSSSRFNSSDSFSSDKRQFHRLPSSSNPAHTSPPSTHESLLPSTSWKPSSSSSTASTPVPTITTLASSSTTVVSVPNETQPTIGYSSRTTTSTQTSTPISSTLTTASLSPETHPQFTTASPVTKPYTNIAVVPSNFDSSKQYPNETKGYVSRNHTSEEEPSTLAPFWEVATDTLLVPVVICCAVFFVCCCTVLFGAGRRSRKRGRYKPVWKADGGSMRLIKYVMVRESL</sequence>
<dbReference type="GO" id="GO:0005886">
    <property type="term" value="C:plasma membrane"/>
    <property type="evidence" value="ECO:0007669"/>
    <property type="project" value="TreeGrafter"/>
</dbReference>
<evidence type="ECO:0000256" key="2">
    <source>
        <dbReference type="ARBA" id="ARBA00022729"/>
    </source>
</evidence>
<dbReference type="GO" id="GO:0008544">
    <property type="term" value="P:epidermis development"/>
    <property type="evidence" value="ECO:0007669"/>
    <property type="project" value="TreeGrafter"/>
</dbReference>
<feature type="compositionally biased region" description="Low complexity" evidence="5">
    <location>
        <begin position="226"/>
        <end position="252"/>
    </location>
</feature>
<evidence type="ECO:0000259" key="8">
    <source>
        <dbReference type="PROSITE" id="PS50986"/>
    </source>
</evidence>
<feature type="signal peptide" evidence="7">
    <location>
        <begin position="1"/>
        <end position="19"/>
    </location>
</feature>
<evidence type="ECO:0000313" key="9">
    <source>
        <dbReference type="EMBL" id="RXN00735.1"/>
    </source>
</evidence>
<evidence type="ECO:0000256" key="7">
    <source>
        <dbReference type="SAM" id="SignalP"/>
    </source>
</evidence>
<evidence type="ECO:0000256" key="4">
    <source>
        <dbReference type="ARBA" id="ARBA00023180"/>
    </source>
</evidence>
<organism evidence="9 10">
    <name type="scientific">Acipenser ruthenus</name>
    <name type="common">Sterlet sturgeon</name>
    <dbReference type="NCBI Taxonomy" id="7906"/>
    <lineage>
        <taxon>Eukaryota</taxon>
        <taxon>Metazoa</taxon>
        <taxon>Chordata</taxon>
        <taxon>Craniata</taxon>
        <taxon>Vertebrata</taxon>
        <taxon>Euteleostomi</taxon>
        <taxon>Actinopterygii</taxon>
        <taxon>Chondrostei</taxon>
        <taxon>Acipenseriformes</taxon>
        <taxon>Acipenseridae</taxon>
        <taxon>Acipenser</taxon>
    </lineage>
</organism>
<gene>
    <name evidence="9" type="ORF">EOD39_8786</name>
</gene>
<evidence type="ECO:0000256" key="6">
    <source>
        <dbReference type="SAM" id="Phobius"/>
    </source>
</evidence>
<comment type="caution">
    <text evidence="9">The sequence shown here is derived from an EMBL/GenBank/DDBJ whole genome shotgun (WGS) entry which is preliminary data.</text>
</comment>
<keyword evidence="6" id="KW-1133">Transmembrane helix</keyword>
<name>A0A662YVQ8_ACIRT</name>
<dbReference type="EMBL" id="SCEB01000136">
    <property type="protein sequence ID" value="RXN00735.1"/>
    <property type="molecule type" value="Genomic_DNA"/>
</dbReference>
<dbReference type="Pfam" id="PF07502">
    <property type="entry name" value="MANEC"/>
    <property type="match status" value="1"/>
</dbReference>
<evidence type="ECO:0000256" key="1">
    <source>
        <dbReference type="ARBA" id="ARBA00004370"/>
    </source>
</evidence>
<comment type="subcellular location">
    <subcellularLocation>
        <location evidence="1">Membrane</location>
    </subcellularLocation>
</comment>
<dbReference type="GO" id="GO:0030198">
    <property type="term" value="P:extracellular matrix organization"/>
    <property type="evidence" value="ECO:0007669"/>
    <property type="project" value="TreeGrafter"/>
</dbReference>
<proteinExistence type="predicted"/>
<dbReference type="Proteomes" id="UP000289886">
    <property type="component" value="Unassembled WGS sequence"/>
</dbReference>
<feature type="transmembrane region" description="Helical" evidence="6">
    <location>
        <begin position="314"/>
        <end position="337"/>
    </location>
</feature>
<dbReference type="PANTHER" id="PTHR46750:SF2">
    <property type="entry name" value="MANSC DOMAIN-CONTAINING PROTEIN 4"/>
    <property type="match status" value="1"/>
</dbReference>
<dbReference type="InterPro" id="IPR013980">
    <property type="entry name" value="MANSC_dom"/>
</dbReference>
<feature type="compositionally biased region" description="Low complexity" evidence="5">
    <location>
        <begin position="179"/>
        <end position="215"/>
    </location>
</feature>
<feature type="domain" description="MANSC" evidence="8">
    <location>
        <begin position="34"/>
        <end position="114"/>
    </location>
</feature>
<keyword evidence="10" id="KW-1185">Reference proteome</keyword>
<dbReference type="AlphaFoldDB" id="A0A662YVQ8"/>
<protein>
    <submittedName>
        <fullName evidence="9">MANSC domain-containing protein 4</fullName>
    </submittedName>
</protein>